<dbReference type="Pfam" id="PF05685">
    <property type="entry name" value="Uma2"/>
    <property type="match status" value="1"/>
</dbReference>
<dbReference type="InterPro" id="IPR008538">
    <property type="entry name" value="Uma2"/>
</dbReference>
<protein>
    <recommendedName>
        <fullName evidence="1">Putative restriction endonuclease domain-containing protein</fullName>
    </recommendedName>
</protein>
<name>A0A7Z9BFY2_9CYAN</name>
<comment type="caution">
    <text evidence="2">The sequence shown here is derived from an EMBL/GenBank/DDBJ whole genome shotgun (WGS) entry which is preliminary data.</text>
</comment>
<dbReference type="PANTHER" id="PTHR34107">
    <property type="entry name" value="SLL0198 PROTEIN-RELATED"/>
    <property type="match status" value="1"/>
</dbReference>
<feature type="domain" description="Putative restriction endonuclease" evidence="1">
    <location>
        <begin position="17"/>
        <end position="134"/>
    </location>
</feature>
<organism evidence="2 3">
    <name type="scientific">Planktothrix serta PCC 8927</name>
    <dbReference type="NCBI Taxonomy" id="671068"/>
    <lineage>
        <taxon>Bacteria</taxon>
        <taxon>Bacillati</taxon>
        <taxon>Cyanobacteriota</taxon>
        <taxon>Cyanophyceae</taxon>
        <taxon>Oscillatoriophycideae</taxon>
        <taxon>Oscillatoriales</taxon>
        <taxon>Microcoleaceae</taxon>
        <taxon>Planktothrix</taxon>
    </lineage>
</organism>
<dbReference type="PANTHER" id="PTHR34107:SF4">
    <property type="entry name" value="SLL1222 PROTEIN"/>
    <property type="match status" value="1"/>
</dbReference>
<dbReference type="AlphaFoldDB" id="A0A7Z9BFY2"/>
<dbReference type="CDD" id="cd06260">
    <property type="entry name" value="DUF820-like"/>
    <property type="match status" value="1"/>
</dbReference>
<accession>A0A7Z9BFY2</accession>
<dbReference type="SUPFAM" id="SSF52980">
    <property type="entry name" value="Restriction endonuclease-like"/>
    <property type="match status" value="1"/>
</dbReference>
<evidence type="ECO:0000313" key="2">
    <source>
        <dbReference type="EMBL" id="VXD12372.1"/>
    </source>
</evidence>
<dbReference type="Gene3D" id="3.90.1570.10">
    <property type="entry name" value="tt1808, chain A"/>
    <property type="match status" value="1"/>
</dbReference>
<dbReference type="InterPro" id="IPR012296">
    <property type="entry name" value="Nuclease_put_TT1808"/>
</dbReference>
<dbReference type="Proteomes" id="UP000184550">
    <property type="component" value="Unassembled WGS sequence"/>
</dbReference>
<keyword evidence="3" id="KW-1185">Reference proteome</keyword>
<sequence>MQWQEVCENKQLQDLPFKIELNKWGQIVMSPAKPKHSAYQGIIITLLSSLIEKGLAFPECAIQTTDGVKVADVVWTSDQIADIILEETVASVAPEICVEVKSSSNTLEEMLEKKDLYFAAGAEEVWVCDIQGKMKFYNRQGELSKSLLVPEFPEEIKRRNLPTT</sequence>
<proteinExistence type="predicted"/>
<reference evidence="2" key="1">
    <citation type="submission" date="2019-10" db="EMBL/GenBank/DDBJ databases">
        <authorList>
            <consortium name="Genoscope - CEA"/>
            <person name="William W."/>
        </authorList>
    </citation>
    <scope>NUCLEOTIDE SEQUENCE [LARGE SCALE GENOMIC DNA]</scope>
    <source>
        <strain evidence="2">BBR_PRJEB10992</strain>
    </source>
</reference>
<gene>
    <name evidence="2" type="ORF">PL8927_170043</name>
</gene>
<evidence type="ECO:0000259" key="1">
    <source>
        <dbReference type="Pfam" id="PF05685"/>
    </source>
</evidence>
<dbReference type="RefSeq" id="WP_083617914.1">
    <property type="nucleotide sequence ID" value="NZ_LR734835.1"/>
</dbReference>
<dbReference type="InterPro" id="IPR011335">
    <property type="entry name" value="Restrct_endonuc-II-like"/>
</dbReference>
<dbReference type="EMBL" id="CZCU02000079">
    <property type="protein sequence ID" value="VXD12372.1"/>
    <property type="molecule type" value="Genomic_DNA"/>
</dbReference>
<dbReference type="OrthoDB" id="5568181at2"/>
<evidence type="ECO:0000313" key="3">
    <source>
        <dbReference type="Proteomes" id="UP000184550"/>
    </source>
</evidence>